<evidence type="ECO:0000256" key="3">
    <source>
        <dbReference type="ARBA" id="ARBA00023134"/>
    </source>
</evidence>
<dbReference type="SMART" id="SM00275">
    <property type="entry name" value="G_alpha"/>
    <property type="match status" value="1"/>
</dbReference>
<proteinExistence type="predicted"/>
<dbReference type="PROSITE" id="PS51882">
    <property type="entry name" value="G_ALPHA"/>
    <property type="match status" value="1"/>
</dbReference>
<keyword evidence="2 5" id="KW-0547">Nucleotide-binding</keyword>
<dbReference type="InterPro" id="IPR011025">
    <property type="entry name" value="GproteinA_insert"/>
</dbReference>
<dbReference type="GO" id="GO:0003924">
    <property type="term" value="F:GTPase activity"/>
    <property type="evidence" value="ECO:0007669"/>
    <property type="project" value="InterPro"/>
</dbReference>
<dbReference type="CDD" id="cd00066">
    <property type="entry name" value="G-alpha"/>
    <property type="match status" value="1"/>
</dbReference>
<keyword evidence="1 6" id="KW-0479">Metal-binding</keyword>
<dbReference type="GO" id="GO:0001664">
    <property type="term" value="F:G protein-coupled receptor binding"/>
    <property type="evidence" value="ECO:0007669"/>
    <property type="project" value="TreeGrafter"/>
</dbReference>
<dbReference type="EMBL" id="KZ084087">
    <property type="protein sequence ID" value="OSD08157.1"/>
    <property type="molecule type" value="Genomic_DNA"/>
</dbReference>
<reference evidence="7 8" key="1">
    <citation type="journal article" date="2015" name="Biotechnol. Biofuels">
        <title>Enhanced degradation of softwood versus hardwood by the white-rot fungus Pycnoporus coccineus.</title>
        <authorList>
            <person name="Couturier M."/>
            <person name="Navarro D."/>
            <person name="Chevret D."/>
            <person name="Henrissat B."/>
            <person name="Piumi F."/>
            <person name="Ruiz-Duenas F.J."/>
            <person name="Martinez A.T."/>
            <person name="Grigoriev I.V."/>
            <person name="Riley R."/>
            <person name="Lipzen A."/>
            <person name="Berrin J.G."/>
            <person name="Master E.R."/>
            <person name="Rosso M.N."/>
        </authorList>
    </citation>
    <scope>NUCLEOTIDE SEQUENCE [LARGE SCALE GENOMIC DNA]</scope>
    <source>
        <strain evidence="7 8">BRFM310</strain>
    </source>
</reference>
<dbReference type="Proteomes" id="UP000193067">
    <property type="component" value="Unassembled WGS sequence"/>
</dbReference>
<dbReference type="Pfam" id="PF00503">
    <property type="entry name" value="G-alpha"/>
    <property type="match status" value="1"/>
</dbReference>
<dbReference type="Gene3D" id="1.10.400.10">
    <property type="entry name" value="GI Alpha 1, domain 2-like"/>
    <property type="match status" value="1"/>
</dbReference>
<dbReference type="GO" id="GO:0005737">
    <property type="term" value="C:cytoplasm"/>
    <property type="evidence" value="ECO:0007669"/>
    <property type="project" value="TreeGrafter"/>
</dbReference>
<evidence type="ECO:0000256" key="5">
    <source>
        <dbReference type="PIRSR" id="PIRSR601019-1"/>
    </source>
</evidence>
<dbReference type="PRINTS" id="PR00318">
    <property type="entry name" value="GPROTEINA"/>
</dbReference>
<sequence>MPVKNSKIVTEGDPLAWVMAPPPNESEEQRQARIAAEAEAKRISDAIDEELQRQAKAQKRGPKPVKILLLGQSESGKSTTLKNFQLLNTPKAFRAERASWRAVVHLNVVRSIRVILDAMAEAQAYHASTYSSPNTPIRTHAPDLFHAASGSSLARDARAQHPPLTAEHLKLKLRLSPLLQVEEALIRKLTPVGSGEVEATQRTSGTGSHADRARALDREIAVNSQFAWKGVFHRMMGRNSSDGEEFNDPDDPGHVLHACAEDMITLWNDPTIKALLRAQGIRIEDMPGFFLDSIARVTHPKYIPTDDDILRARLKTLGVSEHRFTIKEGFTGGISRDLRIYDVGGHRSLAAAWAPFFDDMNAILFLAPLSGFDQVLAEDESVNRLEDSVLLWKSICSNPLLGKTNLILFLNKIDIFRAKLEAGIQFGQYIISYGNRPNDYDNTSAYMRRKFGQIHREYSPQARTFYCHFTSVTDTKSTSTVLLDIQESIIYQNFKSVSLTG</sequence>
<dbReference type="FunFam" id="3.40.50.300:FF:000692">
    <property type="entry name" value="Guanine nucleotide-binding protein subunit alpha"/>
    <property type="match status" value="1"/>
</dbReference>
<dbReference type="GO" id="GO:0046872">
    <property type="term" value="F:metal ion binding"/>
    <property type="evidence" value="ECO:0007669"/>
    <property type="project" value="UniProtKB-KW"/>
</dbReference>
<dbReference type="GO" id="GO:0031683">
    <property type="term" value="F:G-protein beta/gamma-subunit complex binding"/>
    <property type="evidence" value="ECO:0007669"/>
    <property type="project" value="InterPro"/>
</dbReference>
<gene>
    <name evidence="7" type="ORF">PYCCODRAFT_1456052</name>
</gene>
<dbReference type="Gene3D" id="3.40.50.300">
    <property type="entry name" value="P-loop containing nucleotide triphosphate hydrolases"/>
    <property type="match status" value="2"/>
</dbReference>
<dbReference type="OrthoDB" id="5817230at2759"/>
<dbReference type="STRING" id="1353009.A0A1Y2J479"/>
<dbReference type="GO" id="GO:0007188">
    <property type="term" value="P:adenylate cyclase-modulating G protein-coupled receptor signaling pathway"/>
    <property type="evidence" value="ECO:0007669"/>
    <property type="project" value="TreeGrafter"/>
</dbReference>
<dbReference type="GO" id="GO:0005834">
    <property type="term" value="C:heterotrimeric G-protein complex"/>
    <property type="evidence" value="ECO:0007669"/>
    <property type="project" value="TreeGrafter"/>
</dbReference>
<name>A0A1Y2J479_TRAC3</name>
<evidence type="ECO:0000256" key="4">
    <source>
        <dbReference type="ARBA" id="ARBA00023224"/>
    </source>
</evidence>
<evidence type="ECO:0000256" key="1">
    <source>
        <dbReference type="ARBA" id="ARBA00022723"/>
    </source>
</evidence>
<dbReference type="InterPro" id="IPR027417">
    <property type="entry name" value="P-loop_NTPase"/>
</dbReference>
<evidence type="ECO:0000256" key="6">
    <source>
        <dbReference type="PIRSR" id="PIRSR601019-2"/>
    </source>
</evidence>
<dbReference type="PANTHER" id="PTHR10218">
    <property type="entry name" value="GTP-BINDING PROTEIN ALPHA SUBUNIT"/>
    <property type="match status" value="1"/>
</dbReference>
<dbReference type="GO" id="GO:0005525">
    <property type="term" value="F:GTP binding"/>
    <property type="evidence" value="ECO:0007669"/>
    <property type="project" value="UniProtKB-KW"/>
</dbReference>
<evidence type="ECO:0000313" key="8">
    <source>
        <dbReference type="Proteomes" id="UP000193067"/>
    </source>
</evidence>
<protein>
    <submittedName>
        <fullName evidence="7">G-alpha-domain-containing protein</fullName>
    </submittedName>
</protein>
<keyword evidence="8" id="KW-1185">Reference proteome</keyword>
<dbReference type="SUPFAM" id="SSF52540">
    <property type="entry name" value="P-loop containing nucleoside triphosphate hydrolases"/>
    <property type="match status" value="1"/>
</dbReference>
<accession>A0A1Y2J479</accession>
<keyword evidence="6" id="KW-0460">Magnesium</keyword>
<dbReference type="PANTHER" id="PTHR10218:SF360">
    <property type="entry name" value="GUANINE NUCLEOTIDE-BINDING PROTEIN SUBUNIT ALPHA HOMOLOG"/>
    <property type="match status" value="1"/>
</dbReference>
<dbReference type="InterPro" id="IPR001019">
    <property type="entry name" value="Gprotein_alpha_su"/>
</dbReference>
<keyword evidence="3 5" id="KW-0342">GTP-binding</keyword>
<evidence type="ECO:0000256" key="2">
    <source>
        <dbReference type="ARBA" id="ARBA00022741"/>
    </source>
</evidence>
<feature type="binding site" evidence="5">
    <location>
        <begin position="310"/>
        <end position="316"/>
    </location>
    <ligand>
        <name>GTP</name>
        <dbReference type="ChEBI" id="CHEBI:37565"/>
    </ligand>
</feature>
<evidence type="ECO:0000313" key="7">
    <source>
        <dbReference type="EMBL" id="OSD08157.1"/>
    </source>
</evidence>
<dbReference type="AlphaFoldDB" id="A0A1Y2J479"/>
<feature type="binding site" evidence="6">
    <location>
        <position position="316"/>
    </location>
    <ligand>
        <name>Mg(2+)</name>
        <dbReference type="ChEBI" id="CHEBI:18420"/>
    </ligand>
</feature>
<organism evidence="7 8">
    <name type="scientific">Trametes coccinea (strain BRFM310)</name>
    <name type="common">Pycnoporus coccineus</name>
    <dbReference type="NCBI Taxonomy" id="1353009"/>
    <lineage>
        <taxon>Eukaryota</taxon>
        <taxon>Fungi</taxon>
        <taxon>Dikarya</taxon>
        <taxon>Basidiomycota</taxon>
        <taxon>Agaricomycotina</taxon>
        <taxon>Agaricomycetes</taxon>
        <taxon>Polyporales</taxon>
        <taxon>Polyporaceae</taxon>
        <taxon>Trametes</taxon>
    </lineage>
</organism>
<dbReference type="SUPFAM" id="SSF47895">
    <property type="entry name" value="Transducin (alpha subunit), insertion domain"/>
    <property type="match status" value="1"/>
</dbReference>
<feature type="binding site" evidence="5">
    <location>
        <begin position="411"/>
        <end position="414"/>
    </location>
    <ligand>
        <name>GTP</name>
        <dbReference type="ChEBI" id="CHEBI:37565"/>
    </ligand>
</feature>
<keyword evidence="4" id="KW-0807">Transducer</keyword>